<dbReference type="InterPro" id="IPR058792">
    <property type="entry name" value="Beta-barrel_RND_2"/>
</dbReference>
<dbReference type="GO" id="GO:1990281">
    <property type="term" value="C:efflux pump complex"/>
    <property type="evidence" value="ECO:0007669"/>
    <property type="project" value="TreeGrafter"/>
</dbReference>
<evidence type="ECO:0000313" key="3">
    <source>
        <dbReference type="EMBL" id="MPN27734.1"/>
    </source>
</evidence>
<feature type="domain" description="CusB-like beta-barrel" evidence="1">
    <location>
        <begin position="3"/>
        <end position="76"/>
    </location>
</feature>
<dbReference type="GO" id="GO:0015562">
    <property type="term" value="F:efflux transmembrane transporter activity"/>
    <property type="evidence" value="ECO:0007669"/>
    <property type="project" value="TreeGrafter"/>
</dbReference>
<organism evidence="3">
    <name type="scientific">bioreactor metagenome</name>
    <dbReference type="NCBI Taxonomy" id="1076179"/>
    <lineage>
        <taxon>unclassified sequences</taxon>
        <taxon>metagenomes</taxon>
        <taxon>ecological metagenomes</taxon>
    </lineage>
</organism>
<dbReference type="Gene3D" id="2.40.420.20">
    <property type="match status" value="1"/>
</dbReference>
<feature type="domain" description="YknX-like C-terminal permuted SH3-like" evidence="2">
    <location>
        <begin position="82"/>
        <end position="144"/>
    </location>
</feature>
<gene>
    <name evidence="3" type="ORF">SDC9_175168</name>
</gene>
<dbReference type="EMBL" id="VSSQ01077728">
    <property type="protein sequence ID" value="MPN27734.1"/>
    <property type="molecule type" value="Genomic_DNA"/>
</dbReference>
<name>A0A645GUM7_9ZZZZ</name>
<protein>
    <submittedName>
        <fullName evidence="3">Uncharacterized protein</fullName>
    </submittedName>
</protein>
<accession>A0A645GUM7</accession>
<comment type="caution">
    <text evidence="3">The sequence shown here is derived from an EMBL/GenBank/DDBJ whole genome shotgun (WGS) entry which is preliminary data.</text>
</comment>
<dbReference type="Pfam" id="PF25954">
    <property type="entry name" value="Beta-barrel_RND_2"/>
    <property type="match status" value="1"/>
</dbReference>
<dbReference type="Pfam" id="PF25989">
    <property type="entry name" value="YknX_C"/>
    <property type="match status" value="1"/>
</dbReference>
<reference evidence="3" key="1">
    <citation type="submission" date="2019-08" db="EMBL/GenBank/DDBJ databases">
        <authorList>
            <person name="Kucharzyk K."/>
            <person name="Murdoch R.W."/>
            <person name="Higgins S."/>
            <person name="Loffler F."/>
        </authorList>
    </citation>
    <scope>NUCLEOTIDE SEQUENCE</scope>
</reference>
<dbReference type="AlphaFoldDB" id="A0A645GUM7"/>
<evidence type="ECO:0000259" key="1">
    <source>
        <dbReference type="Pfam" id="PF25954"/>
    </source>
</evidence>
<dbReference type="InterPro" id="IPR058637">
    <property type="entry name" value="YknX-like_C"/>
</dbReference>
<evidence type="ECO:0000259" key="2">
    <source>
        <dbReference type="Pfam" id="PF25989"/>
    </source>
</evidence>
<sequence length="153" mass="16436">MLIKAQISERFLSSLKVGLTATFTTSAWPDEPFEATLTAISASVNPINRTVEVTLKPNQVDPRLKEGMFVSLRLVTELQEQVIAIPTEAITTYLGESVVYVVEDGVARRKAIVTGSSDDSRSVILEGLEGGELLITAGSVTEGSLINVIKESV</sequence>
<proteinExistence type="predicted"/>
<dbReference type="PANTHER" id="PTHR30469">
    <property type="entry name" value="MULTIDRUG RESISTANCE PROTEIN MDTA"/>
    <property type="match status" value="1"/>
</dbReference>
<dbReference type="Gene3D" id="2.40.30.170">
    <property type="match status" value="1"/>
</dbReference>